<dbReference type="Proteomes" id="UP000789342">
    <property type="component" value="Unassembled WGS sequence"/>
</dbReference>
<feature type="compositionally biased region" description="Basic residues" evidence="2">
    <location>
        <begin position="92"/>
        <end position="104"/>
    </location>
</feature>
<evidence type="ECO:0000256" key="1">
    <source>
        <dbReference type="SAM" id="Coils"/>
    </source>
</evidence>
<gene>
    <name evidence="3" type="ORF">AMORRO_LOCUS1989</name>
</gene>
<reference evidence="3" key="1">
    <citation type="submission" date="2021-06" db="EMBL/GenBank/DDBJ databases">
        <authorList>
            <person name="Kallberg Y."/>
            <person name="Tangrot J."/>
            <person name="Rosling A."/>
        </authorList>
    </citation>
    <scope>NUCLEOTIDE SEQUENCE</scope>
    <source>
        <strain evidence="3">CL551</strain>
    </source>
</reference>
<feature type="compositionally biased region" description="Basic residues" evidence="2">
    <location>
        <begin position="1"/>
        <end position="14"/>
    </location>
</feature>
<keyword evidence="4" id="KW-1185">Reference proteome</keyword>
<dbReference type="PANTHER" id="PTHR34689:SF1">
    <property type="entry name" value="NUCLEIC ACID-BINDING PROTEIN"/>
    <property type="match status" value="1"/>
</dbReference>
<keyword evidence="1" id="KW-0175">Coiled coil</keyword>
<feature type="coiled-coil region" evidence="1">
    <location>
        <begin position="198"/>
        <end position="232"/>
    </location>
</feature>
<feature type="compositionally biased region" description="Basic residues" evidence="2">
    <location>
        <begin position="119"/>
        <end position="131"/>
    </location>
</feature>
<evidence type="ECO:0000256" key="2">
    <source>
        <dbReference type="SAM" id="MobiDB-lite"/>
    </source>
</evidence>
<dbReference type="AlphaFoldDB" id="A0A9N8W3R2"/>
<organism evidence="3 4">
    <name type="scientific">Acaulospora morrowiae</name>
    <dbReference type="NCBI Taxonomy" id="94023"/>
    <lineage>
        <taxon>Eukaryota</taxon>
        <taxon>Fungi</taxon>
        <taxon>Fungi incertae sedis</taxon>
        <taxon>Mucoromycota</taxon>
        <taxon>Glomeromycotina</taxon>
        <taxon>Glomeromycetes</taxon>
        <taxon>Diversisporales</taxon>
        <taxon>Acaulosporaceae</taxon>
        <taxon>Acaulospora</taxon>
    </lineage>
</organism>
<feature type="compositionally biased region" description="Basic and acidic residues" evidence="2">
    <location>
        <begin position="15"/>
        <end position="52"/>
    </location>
</feature>
<evidence type="ECO:0000313" key="3">
    <source>
        <dbReference type="EMBL" id="CAG8473984.1"/>
    </source>
</evidence>
<proteinExistence type="predicted"/>
<feature type="region of interest" description="Disordered" evidence="2">
    <location>
        <begin position="1"/>
        <end position="139"/>
    </location>
</feature>
<comment type="caution">
    <text evidence="3">The sequence shown here is derived from an EMBL/GenBank/DDBJ whole genome shotgun (WGS) entry which is preliminary data.</text>
</comment>
<evidence type="ECO:0000313" key="4">
    <source>
        <dbReference type="Proteomes" id="UP000789342"/>
    </source>
</evidence>
<sequence>MQRSRSGRQRSRSHDRKELTRCDSKDRQRKADLGELRTRDLEHDSRSYKHADSSSSSPTRRGRSRERPSDKEERTRTYRSRSSSTSSERDLSRKRRKHKSRKRSHTESDDTESSESSSSRHRKKKHKKRRNEKSEKKKKDKKEFNLWLLEVKHLNVEEVSPFMMKEHFKHFVEDYNTATFPHIKYYDVEKYFRQKRDKRNLARLMDDETDALVDLKKDEEELRKQHRQQTRVPPVTDSLLTKDQVIEIKRVFEERVQAEKLRKMGFTPKESMGVRYE</sequence>
<dbReference type="EMBL" id="CAJVPV010000787">
    <property type="protein sequence ID" value="CAG8473984.1"/>
    <property type="molecule type" value="Genomic_DNA"/>
</dbReference>
<protein>
    <submittedName>
        <fullName evidence="3">11135_t:CDS:1</fullName>
    </submittedName>
</protein>
<feature type="compositionally biased region" description="Basic and acidic residues" evidence="2">
    <location>
        <begin position="65"/>
        <end position="76"/>
    </location>
</feature>
<accession>A0A9N8W3R2</accession>
<dbReference type="OrthoDB" id="2538345at2759"/>
<name>A0A9N8W3R2_9GLOM</name>
<dbReference type="PANTHER" id="PTHR34689">
    <property type="entry name" value="NUCLEIC ACID-BINDING PROTEIN"/>
    <property type="match status" value="1"/>
</dbReference>